<dbReference type="PROSITE" id="PS51719">
    <property type="entry name" value="G_SEPTIN"/>
    <property type="match status" value="1"/>
</dbReference>
<feature type="compositionally biased region" description="Basic and acidic residues" evidence="2">
    <location>
        <begin position="457"/>
        <end position="466"/>
    </location>
</feature>
<dbReference type="GO" id="GO:0005525">
    <property type="term" value="F:GTP binding"/>
    <property type="evidence" value="ECO:0007669"/>
    <property type="project" value="UniProtKB-KW"/>
</dbReference>
<feature type="domain" description="Septin-type G" evidence="3">
    <location>
        <begin position="166"/>
        <end position="663"/>
    </location>
</feature>
<dbReference type="STRING" id="747525.W4K7A7"/>
<feature type="compositionally biased region" description="Acidic residues" evidence="2">
    <location>
        <begin position="439"/>
        <end position="456"/>
    </location>
</feature>
<dbReference type="Pfam" id="PF00735">
    <property type="entry name" value="Septin"/>
    <property type="match status" value="3"/>
</dbReference>
<dbReference type="eggNOG" id="KOG2655">
    <property type="taxonomic scope" value="Eukaryota"/>
</dbReference>
<feature type="compositionally biased region" description="Low complexity" evidence="2">
    <location>
        <begin position="147"/>
        <end position="159"/>
    </location>
</feature>
<dbReference type="PANTHER" id="PTHR18884">
    <property type="entry name" value="SEPTIN"/>
    <property type="match status" value="1"/>
</dbReference>
<feature type="compositionally biased region" description="Polar residues" evidence="2">
    <location>
        <begin position="566"/>
        <end position="575"/>
    </location>
</feature>
<feature type="compositionally biased region" description="Low complexity" evidence="2">
    <location>
        <begin position="576"/>
        <end position="588"/>
    </location>
</feature>
<dbReference type="RefSeq" id="XP_009546331.1">
    <property type="nucleotide sequence ID" value="XM_009548036.1"/>
</dbReference>
<gene>
    <name evidence="4" type="ORF">HETIRDRAFT_475188</name>
</gene>
<feature type="compositionally biased region" description="Low complexity" evidence="2">
    <location>
        <begin position="58"/>
        <end position="67"/>
    </location>
</feature>
<dbReference type="AlphaFoldDB" id="W4K7A7"/>
<dbReference type="SUPFAM" id="SSF52540">
    <property type="entry name" value="P-loop containing nucleoside triphosphate hydrolases"/>
    <property type="match status" value="1"/>
</dbReference>
<feature type="region of interest" description="Disordered" evidence="2">
    <location>
        <begin position="145"/>
        <end position="165"/>
    </location>
</feature>
<feature type="region of interest" description="Disordered" evidence="2">
    <location>
        <begin position="412"/>
        <end position="510"/>
    </location>
</feature>
<keyword evidence="1" id="KW-0342">GTP-binding</keyword>
<dbReference type="Proteomes" id="UP000030671">
    <property type="component" value="Unassembled WGS sequence"/>
</dbReference>
<feature type="region of interest" description="Disordered" evidence="2">
    <location>
        <begin position="1"/>
        <end position="120"/>
    </location>
</feature>
<feature type="region of interest" description="Disordered" evidence="2">
    <location>
        <begin position="692"/>
        <end position="711"/>
    </location>
</feature>
<accession>W4K7A7</accession>
<protein>
    <recommendedName>
        <fullName evidence="3">Septin-type G domain-containing protein</fullName>
    </recommendedName>
</protein>
<feature type="compositionally biased region" description="Low complexity" evidence="2">
    <location>
        <begin position="549"/>
        <end position="558"/>
    </location>
</feature>
<evidence type="ECO:0000259" key="3">
    <source>
        <dbReference type="PROSITE" id="PS51719"/>
    </source>
</evidence>
<dbReference type="HOGENOM" id="CLU_031563_0_0_1"/>
<dbReference type="GeneID" id="20677609"/>
<dbReference type="InterPro" id="IPR030379">
    <property type="entry name" value="G_SEPTIN_dom"/>
</dbReference>
<name>W4K7A7_HETIT</name>
<evidence type="ECO:0000313" key="5">
    <source>
        <dbReference type="Proteomes" id="UP000030671"/>
    </source>
</evidence>
<feature type="region of interest" description="Disordered" evidence="2">
    <location>
        <begin position="539"/>
        <end position="588"/>
    </location>
</feature>
<evidence type="ECO:0000256" key="2">
    <source>
        <dbReference type="SAM" id="MobiDB-lite"/>
    </source>
</evidence>
<evidence type="ECO:0000313" key="4">
    <source>
        <dbReference type="EMBL" id="ETW81717.1"/>
    </source>
</evidence>
<dbReference type="InterPro" id="IPR027417">
    <property type="entry name" value="P-loop_NTPase"/>
</dbReference>
<dbReference type="EMBL" id="KI925458">
    <property type="protein sequence ID" value="ETW81717.1"/>
    <property type="molecule type" value="Genomic_DNA"/>
</dbReference>
<comment type="similarity">
    <text evidence="1">Belongs to the TRAFAC class TrmE-Era-EngA-EngB-Septin-like GTPase superfamily. Septin GTPase family.</text>
</comment>
<feature type="compositionally biased region" description="Basic residues" evidence="2">
    <location>
        <begin position="1"/>
        <end position="10"/>
    </location>
</feature>
<organism evidence="4 5">
    <name type="scientific">Heterobasidion irregulare (strain TC 32-1)</name>
    <dbReference type="NCBI Taxonomy" id="747525"/>
    <lineage>
        <taxon>Eukaryota</taxon>
        <taxon>Fungi</taxon>
        <taxon>Dikarya</taxon>
        <taxon>Basidiomycota</taxon>
        <taxon>Agaricomycotina</taxon>
        <taxon>Agaricomycetes</taxon>
        <taxon>Russulales</taxon>
        <taxon>Bondarzewiaceae</taxon>
        <taxon>Heterobasidion</taxon>
        <taxon>Heterobasidion annosum species complex</taxon>
    </lineage>
</organism>
<feature type="region of interest" description="Disordered" evidence="2">
    <location>
        <begin position="314"/>
        <end position="360"/>
    </location>
</feature>
<dbReference type="OrthoDB" id="10261408at2759"/>
<keyword evidence="1" id="KW-0547">Nucleotide-binding</keyword>
<reference evidence="4 5" key="1">
    <citation type="journal article" date="2012" name="New Phytol.">
        <title>Insight into trade-off between wood decay and parasitism from the genome of a fungal forest pathogen.</title>
        <authorList>
            <person name="Olson A."/>
            <person name="Aerts A."/>
            <person name="Asiegbu F."/>
            <person name="Belbahri L."/>
            <person name="Bouzid O."/>
            <person name="Broberg A."/>
            <person name="Canback B."/>
            <person name="Coutinho P.M."/>
            <person name="Cullen D."/>
            <person name="Dalman K."/>
            <person name="Deflorio G."/>
            <person name="van Diepen L.T."/>
            <person name="Dunand C."/>
            <person name="Duplessis S."/>
            <person name="Durling M."/>
            <person name="Gonthier P."/>
            <person name="Grimwood J."/>
            <person name="Fossdal C.G."/>
            <person name="Hansson D."/>
            <person name="Henrissat B."/>
            <person name="Hietala A."/>
            <person name="Himmelstrand K."/>
            <person name="Hoffmeister D."/>
            <person name="Hogberg N."/>
            <person name="James T.Y."/>
            <person name="Karlsson M."/>
            <person name="Kohler A."/>
            <person name="Kues U."/>
            <person name="Lee Y.H."/>
            <person name="Lin Y.C."/>
            <person name="Lind M."/>
            <person name="Lindquist E."/>
            <person name="Lombard V."/>
            <person name="Lucas S."/>
            <person name="Lunden K."/>
            <person name="Morin E."/>
            <person name="Murat C."/>
            <person name="Park J."/>
            <person name="Raffaello T."/>
            <person name="Rouze P."/>
            <person name="Salamov A."/>
            <person name="Schmutz J."/>
            <person name="Solheim H."/>
            <person name="Stahlberg J."/>
            <person name="Velez H."/>
            <person name="de Vries R.P."/>
            <person name="Wiebenga A."/>
            <person name="Woodward S."/>
            <person name="Yakovlev I."/>
            <person name="Garbelotto M."/>
            <person name="Martin F."/>
            <person name="Grigoriev I.V."/>
            <person name="Stenlid J."/>
        </authorList>
    </citation>
    <scope>NUCLEOTIDE SEQUENCE [LARGE SCALE GENOMIC DNA]</scope>
    <source>
        <strain evidence="4 5">TC 32-1</strain>
    </source>
</reference>
<sequence>MFRSFRKKPAKKDDEDASAIRTSPSLPELSAQGIPWPENLVDVESIRQSTSEQPPPQHYQQQYQQQGQGQGQQGGRRAYPVQGAAKVSFSAPDRAPIPFHKPFRGPPGTAQGGAGANAGANANGGANGTISALYMSSHPPSSFANWRNSAAASHAPSRPSQRRARLPTTFNLMVAGGQGTGKTSLLRLLLDSADVSPTATAAQRAALARFVRGGVRQTRAIESACVELCESRFDRLLLSVIDTPGLDFAEGRELTLERQVSGIVKYLDEQYADTMSEESKVVRQSKGDQHVHLCIYIIDPDSIMTAGARRQLSTLAPKSRSETTLSHPPPDTPSLTDDSQDDSDNEDAPDEAAHEQLTMSPAELRVIRRIAARANVLPVIGRSDSLTDEKLKAIKEAVRRDLVRADLGFGVFVPAKPKPTDAATATAERRNGRDGTGTDSDDDDDDNDDDGNEEEKAEPAQPERKSRPVIKLRSGSFSMRRPSSRSRTRRELTTDTRGPAVPDPQDRESVANVRFSAPAVARADLSALLPFALIAPEPSRRRHRRTREASGAAAAAAGPSEDGHTTESTNTSALQSPVSPSGRSGRSTAAAAAAALPYSQGPPEDLKGVFTRTFRWGTVDVLEPAHCDFAALRTAVLSTHMKMLKTHTKEVLYERYRTEKLLARRATQKIGEEETRRLLEGAMDGAIAAPVPAPTPAPASHPLSLTTTPLL</sequence>
<dbReference type="KEGG" id="hir:HETIRDRAFT_475188"/>
<proteinExistence type="inferred from homology"/>
<evidence type="ECO:0000256" key="1">
    <source>
        <dbReference type="RuleBase" id="RU004560"/>
    </source>
</evidence>
<feature type="compositionally biased region" description="Acidic residues" evidence="2">
    <location>
        <begin position="338"/>
        <end position="350"/>
    </location>
</feature>
<dbReference type="Gene3D" id="3.40.50.300">
    <property type="entry name" value="P-loop containing nucleotide triphosphate hydrolases"/>
    <property type="match status" value="1"/>
</dbReference>
<keyword evidence="5" id="KW-1185">Reference proteome</keyword>
<feature type="compositionally biased region" description="Low complexity" evidence="2">
    <location>
        <begin position="700"/>
        <end position="711"/>
    </location>
</feature>
<dbReference type="InParanoid" id="W4K7A7"/>